<evidence type="ECO:0000259" key="12">
    <source>
        <dbReference type="PROSITE" id="PS51456"/>
    </source>
</evidence>
<keyword evidence="15" id="KW-1185">Reference proteome</keyword>
<dbReference type="FunFam" id="1.10.10.820:FF:000001">
    <property type="entry name" value="Myosin heavy chain"/>
    <property type="match status" value="1"/>
</dbReference>
<dbReference type="SUPFAM" id="SSF52540">
    <property type="entry name" value="P-loop containing nucleoside triphosphate hydrolases"/>
    <property type="match status" value="2"/>
</dbReference>
<evidence type="ECO:0000256" key="2">
    <source>
        <dbReference type="ARBA" id="ARBA00022737"/>
    </source>
</evidence>
<dbReference type="Gene3D" id="1.20.58.530">
    <property type="match status" value="1"/>
</dbReference>
<evidence type="ECO:0000256" key="3">
    <source>
        <dbReference type="ARBA" id="ARBA00022741"/>
    </source>
</evidence>
<dbReference type="GO" id="GO:0000146">
    <property type="term" value="F:microfilament motor activity"/>
    <property type="evidence" value="ECO:0007669"/>
    <property type="project" value="TreeGrafter"/>
</dbReference>
<dbReference type="InterPro" id="IPR036103">
    <property type="entry name" value="MYSc_Myo5"/>
</dbReference>
<gene>
    <name evidence="14" type="primary">myo5c</name>
</gene>
<dbReference type="GO" id="GO:0016020">
    <property type="term" value="C:membrane"/>
    <property type="evidence" value="ECO:0007669"/>
    <property type="project" value="TreeGrafter"/>
</dbReference>
<reference evidence="14" key="2">
    <citation type="submission" date="2025-09" db="UniProtKB">
        <authorList>
            <consortium name="Ensembl"/>
        </authorList>
    </citation>
    <scope>IDENTIFICATION</scope>
</reference>
<dbReference type="GO" id="GO:0007015">
    <property type="term" value="P:actin filament organization"/>
    <property type="evidence" value="ECO:0007669"/>
    <property type="project" value="TreeGrafter"/>
</dbReference>
<dbReference type="GO" id="GO:0005524">
    <property type="term" value="F:ATP binding"/>
    <property type="evidence" value="ECO:0007669"/>
    <property type="project" value="UniProtKB-UniRule"/>
</dbReference>
<dbReference type="Gene3D" id="3.40.850.10">
    <property type="entry name" value="Kinesin motor domain"/>
    <property type="match status" value="1"/>
</dbReference>
<dbReference type="Pfam" id="PF01843">
    <property type="entry name" value="DIL"/>
    <property type="match status" value="1"/>
</dbReference>
<evidence type="ECO:0000313" key="14">
    <source>
        <dbReference type="Ensembl" id="ENSSLUP00000019762.1"/>
    </source>
</evidence>
<dbReference type="PANTHER" id="PTHR13140:SF313">
    <property type="entry name" value="UNCONVENTIONAL MYOSIN-VC"/>
    <property type="match status" value="1"/>
</dbReference>
<keyword evidence="3 9" id="KW-0547">Nucleotide-binding</keyword>
<evidence type="ECO:0000259" key="11">
    <source>
        <dbReference type="PROSITE" id="PS51126"/>
    </source>
</evidence>
<keyword evidence="6 9" id="KW-0518">Myosin</keyword>
<dbReference type="InterPro" id="IPR004009">
    <property type="entry name" value="SH3_Myosin"/>
</dbReference>
<dbReference type="CDD" id="cd15476">
    <property type="entry name" value="Myo5c_CBD"/>
    <property type="match status" value="1"/>
</dbReference>
<sequence length="1664" mass="193334">MALLELYTEYNRVWIPDAEHVWKSAEIMRDFHFGNNVLQLLLEDGTEYCYPVDPSKPQLPPLRNPDILVGENDLTALSYLHEPAVLHNLKVRFVESRIIYTYCGIILVAVNPYKQLHIYGDAVIHAYSGQNMGDMDPHIFAVAEEAYKQMARNHKNQSIIVSGESGAGKTVSARYAMRYFAVVSKSGSKTRVEDKVLASNPITEAIGNAKTTRNDNSSRFGKYTEISFDRRYRIIGANMRTYLLEKSRVVFQADNERNYHIFYQMCSCAHLQEFKNLRLLSADKFWYTCMGGEITIEGVDDQKDMEETRRTFSLLGLKEDFQSDVFQVLAAILHLGNVEIRNSGDGKSSPNDPHLAVFCELLGASADGLGRWLCHRRIVLVAETVVKPVPKERAVNARDALAKQIYAHLFDCIINRINTALQVPGKQHAFIGVLDIYGFETFDINSFEQFCINYANEKLQQQFNLHVFKLEQEEYMKEDIPWTLIDFYDNQPVIDLIEAKMGILDLLDEECLFPQGTDQSWLQKLFNYLDANPLFEKPRLSNEAFVIQHFADKVEYQCRGFLEKNRDTLYEELVDIMRVSKFSFLANFFQEEKSNVTTKGVKVRPARPAVKPANKQLRTSVGDKFCSSLSLLMETLNATTPHYVRCIKPNDEKLPFEYDSRRVVQQLRACGVLETIRISAQSYPSRWTYIEFYSRYSILMSHQEGDLSDKKQTCKNVLQRLIQDPNQYKFGRTKIFFRAGQVAYLEKLRLDQLRGACVTIQKHVRGWRQRRKYLRMRDAAIILQQYIRGQRTIRKTVSAATLKQGWAAMAVQRYWRGYRMRQIFQLVRLASITIQAFTRGWMARKRYKKMVEEQKALILQKYARAWLARRRFQTMRRLVLNVQLSFRVQQLRKKIEEQNKENRGLMERLTSLANSHSQTVDRLQGLEAQLEKSTNQKASLEAREKKAKEDASLEIDALNFQKQNLENKFEASTKEAKGNRSQDFCLIDEMILGRIAENNIEIQRQDHEKLVVTLKEEIKRLKEERVSLQRKMEDRGKLSSDLQEQVIQLTKHVKTIPELRRELNNLQNQRNNMDRKMKQQSEQARGTDFDLYTLIEDLLAAFDGLQKATRILESHQREQKESYETQVEGLKLKVDHLQNENSKLQNLFQEKSNVNENIRQEVSRLSSENSVLPELKLQVSELQRQKQELEAYIVEQSRELELKRELQGRVEELEEENDHSKRQLLMESEAKSKLRQETSQLMAENMDFEEQLDQKDRLIKKLQNKIKSLETSQKGSTLAYYLGMLEYKREDESRLIQNIILDLKPKGVVVSVIPAMPAYILFMCVRHADYLNDEVKLKSLMTATIGAVKKVITSHHKDFEMLSFWLSNTYQLLNCLKQYSGEEEFLKQNTPRQKKNCLQNFDLSEHRQILSDLAIQIYYRFLSVIEKTLTPAIVPGMLEHESLQGISSMKPTGVRKRSNSIYEDSETYTISSILQQLSVFHSTMSQHGMEQGLIKQAVKQMFYLVGATTLNNIMLRKDMCSCRKGMQIRCNISYLEEWLKEKELQSSNAIDTLRPLSQAAWLLQVNKSTDEDAKEITEKCPELNPVQIVKILNSYTPIDEFEKRVTSSFVRKVQSLLQDRDGSTQLMLDLDYRFQVTFPFCPSSQALELLQVPSSLHLGFLTRI</sequence>
<dbReference type="PROSITE" id="PS51126">
    <property type="entry name" value="DILUTE"/>
    <property type="match status" value="1"/>
</dbReference>
<feature type="coiled-coil region" evidence="10">
    <location>
        <begin position="881"/>
        <end position="1083"/>
    </location>
</feature>
<evidence type="ECO:0000313" key="15">
    <source>
        <dbReference type="Proteomes" id="UP000694568"/>
    </source>
</evidence>
<protein>
    <submittedName>
        <fullName evidence="14">Myosin VC</fullName>
    </submittedName>
</protein>
<dbReference type="PANTHER" id="PTHR13140">
    <property type="entry name" value="MYOSIN"/>
    <property type="match status" value="1"/>
</dbReference>
<dbReference type="GO" id="GO:0016459">
    <property type="term" value="C:myosin complex"/>
    <property type="evidence" value="ECO:0007669"/>
    <property type="project" value="UniProtKB-KW"/>
</dbReference>
<keyword evidence="7 9" id="KW-0505">Motor protein</keyword>
<dbReference type="SMART" id="SM00015">
    <property type="entry name" value="IQ"/>
    <property type="match status" value="5"/>
</dbReference>
<feature type="domain" description="Myosin motor" evidence="12">
    <location>
        <begin position="69"/>
        <end position="750"/>
    </location>
</feature>
<dbReference type="InterPro" id="IPR002710">
    <property type="entry name" value="Dilute_dom"/>
</dbReference>
<dbReference type="FunFam" id="1.20.58.530:FF:000002">
    <property type="entry name" value="Class V myosin"/>
    <property type="match status" value="1"/>
</dbReference>
<feature type="binding site" evidence="9">
    <location>
        <begin position="163"/>
        <end position="170"/>
    </location>
    <ligand>
        <name>ATP</name>
        <dbReference type="ChEBI" id="CHEBI:30616"/>
    </ligand>
</feature>
<evidence type="ECO:0000256" key="10">
    <source>
        <dbReference type="SAM" id="Coils"/>
    </source>
</evidence>
<dbReference type="SMART" id="SM01132">
    <property type="entry name" value="DIL"/>
    <property type="match status" value="1"/>
</dbReference>
<dbReference type="FunFam" id="3.30.70.1590:FF:000005">
    <property type="entry name" value="unconventional myosin-Vc"/>
    <property type="match status" value="1"/>
</dbReference>
<keyword evidence="8 9" id="KW-0009">Actin-binding</keyword>
<comment type="similarity">
    <text evidence="1 9">Belongs to the TRAFAC class myosin-kinesin ATPase superfamily. Myosin family.</text>
</comment>
<evidence type="ECO:0000259" key="13">
    <source>
        <dbReference type="PROSITE" id="PS51844"/>
    </source>
</evidence>
<accession>A0A8C9YA43</accession>
<dbReference type="Gene3D" id="1.20.120.720">
    <property type="entry name" value="Myosin VI head, motor domain, U50 subdomain"/>
    <property type="match status" value="1"/>
</dbReference>
<dbReference type="InterPro" id="IPR036961">
    <property type="entry name" value="Kinesin_motor_dom_sf"/>
</dbReference>
<dbReference type="Proteomes" id="UP000694568">
    <property type="component" value="Unplaced"/>
</dbReference>
<dbReference type="Ensembl" id="ENSSLUT00000020396.1">
    <property type="protein sequence ID" value="ENSSLUP00000019762.1"/>
    <property type="gene ID" value="ENSSLUG00000009056.1"/>
</dbReference>
<keyword evidence="5 10" id="KW-0175">Coiled coil</keyword>
<dbReference type="PROSITE" id="PS51456">
    <property type="entry name" value="MYOSIN_MOTOR"/>
    <property type="match status" value="1"/>
</dbReference>
<evidence type="ECO:0000256" key="1">
    <source>
        <dbReference type="ARBA" id="ARBA00008314"/>
    </source>
</evidence>
<reference evidence="14" key="1">
    <citation type="submission" date="2025-08" db="UniProtKB">
        <authorList>
            <consortium name="Ensembl"/>
        </authorList>
    </citation>
    <scope>IDENTIFICATION</scope>
</reference>
<dbReference type="PRINTS" id="PR00193">
    <property type="entry name" value="MYOSINHEAVY"/>
</dbReference>
<dbReference type="InterPro" id="IPR037991">
    <property type="entry name" value="Myo5c_CBD"/>
</dbReference>
<evidence type="ECO:0000256" key="5">
    <source>
        <dbReference type="ARBA" id="ARBA00023054"/>
    </source>
</evidence>
<evidence type="ECO:0000256" key="9">
    <source>
        <dbReference type="PROSITE-ProRule" id="PRU00782"/>
    </source>
</evidence>
<dbReference type="Pfam" id="PF00612">
    <property type="entry name" value="IQ"/>
    <property type="match status" value="4"/>
</dbReference>
<name>A0A8C9YA43_SANLU</name>
<organism evidence="14 15">
    <name type="scientific">Sander lucioperca</name>
    <name type="common">Pike-perch</name>
    <name type="synonym">Perca lucioperca</name>
    <dbReference type="NCBI Taxonomy" id="283035"/>
    <lineage>
        <taxon>Eukaryota</taxon>
        <taxon>Metazoa</taxon>
        <taxon>Chordata</taxon>
        <taxon>Craniata</taxon>
        <taxon>Vertebrata</taxon>
        <taxon>Euteleostomi</taxon>
        <taxon>Actinopterygii</taxon>
        <taxon>Neopterygii</taxon>
        <taxon>Teleostei</taxon>
        <taxon>Neoteleostei</taxon>
        <taxon>Acanthomorphata</taxon>
        <taxon>Eupercaria</taxon>
        <taxon>Perciformes</taxon>
        <taxon>Percoidei</taxon>
        <taxon>Percidae</taxon>
        <taxon>Luciopercinae</taxon>
        <taxon>Sander</taxon>
    </lineage>
</organism>
<evidence type="ECO:0000256" key="4">
    <source>
        <dbReference type="ARBA" id="ARBA00022840"/>
    </source>
</evidence>
<feature type="coiled-coil region" evidence="10">
    <location>
        <begin position="1120"/>
        <end position="1272"/>
    </location>
</feature>
<dbReference type="Gene3D" id="1.20.5.190">
    <property type="match status" value="2"/>
</dbReference>
<dbReference type="GO" id="GO:0051015">
    <property type="term" value="F:actin filament binding"/>
    <property type="evidence" value="ECO:0007669"/>
    <property type="project" value="TreeGrafter"/>
</dbReference>
<dbReference type="Gene3D" id="3.30.70.1590">
    <property type="match status" value="1"/>
</dbReference>
<proteinExistence type="inferred from homology"/>
<dbReference type="GO" id="GO:0005737">
    <property type="term" value="C:cytoplasm"/>
    <property type="evidence" value="ECO:0007669"/>
    <property type="project" value="TreeGrafter"/>
</dbReference>
<dbReference type="CDD" id="cd01380">
    <property type="entry name" value="MYSc_Myo5"/>
    <property type="match status" value="1"/>
</dbReference>
<dbReference type="Gene3D" id="1.10.10.820">
    <property type="match status" value="1"/>
</dbReference>
<evidence type="ECO:0000256" key="6">
    <source>
        <dbReference type="ARBA" id="ARBA00023123"/>
    </source>
</evidence>
<dbReference type="InterPro" id="IPR000048">
    <property type="entry name" value="IQ_motif_EF-hand-BS"/>
</dbReference>
<dbReference type="GeneTree" id="ENSGT00940000157971"/>
<evidence type="ECO:0000256" key="8">
    <source>
        <dbReference type="ARBA" id="ARBA00023203"/>
    </source>
</evidence>
<dbReference type="InterPro" id="IPR027417">
    <property type="entry name" value="P-loop_NTPase"/>
</dbReference>
<dbReference type="CDD" id="cd23767">
    <property type="entry name" value="IQCD"/>
    <property type="match status" value="1"/>
</dbReference>
<evidence type="ECO:0000256" key="7">
    <source>
        <dbReference type="ARBA" id="ARBA00023175"/>
    </source>
</evidence>
<dbReference type="InterPro" id="IPR001609">
    <property type="entry name" value="Myosin_head_motor_dom-like"/>
</dbReference>
<dbReference type="PROSITE" id="PS50096">
    <property type="entry name" value="IQ"/>
    <property type="match status" value="5"/>
</dbReference>
<feature type="domain" description="Myosin N-terminal SH3-like" evidence="13">
    <location>
        <begin position="8"/>
        <end position="60"/>
    </location>
</feature>
<feature type="region of interest" description="Actin-binding" evidence="9">
    <location>
        <begin position="629"/>
        <end position="651"/>
    </location>
</feature>
<dbReference type="Pfam" id="PF00063">
    <property type="entry name" value="Myosin_head"/>
    <property type="match status" value="1"/>
</dbReference>
<keyword evidence="4 9" id="KW-0067">ATP-binding</keyword>
<dbReference type="PROSITE" id="PS51844">
    <property type="entry name" value="SH3_LIKE"/>
    <property type="match status" value="1"/>
</dbReference>
<keyword evidence="2" id="KW-0677">Repeat</keyword>
<dbReference type="FunFam" id="3.40.850.10:FF:000089">
    <property type="entry name" value="Myosin VC"/>
    <property type="match status" value="1"/>
</dbReference>
<dbReference type="SMART" id="SM00242">
    <property type="entry name" value="MYSc"/>
    <property type="match status" value="1"/>
</dbReference>
<feature type="domain" description="Dilute" evidence="11">
    <location>
        <begin position="1342"/>
        <end position="1619"/>
    </location>
</feature>